<organism evidence="3 4">
    <name type="scientific">Gnathostoma spinigerum</name>
    <dbReference type="NCBI Taxonomy" id="75299"/>
    <lineage>
        <taxon>Eukaryota</taxon>
        <taxon>Metazoa</taxon>
        <taxon>Ecdysozoa</taxon>
        <taxon>Nematoda</taxon>
        <taxon>Chromadorea</taxon>
        <taxon>Rhabditida</taxon>
        <taxon>Spirurina</taxon>
        <taxon>Gnathostomatomorpha</taxon>
        <taxon>Gnathostomatoidea</taxon>
        <taxon>Gnathostomatidae</taxon>
        <taxon>Gnathostoma</taxon>
    </lineage>
</organism>
<accession>A0ABD6EWG3</accession>
<dbReference type="AlphaFoldDB" id="A0ABD6EWG3"/>
<keyword evidence="4" id="KW-1185">Reference proteome</keyword>
<dbReference type="Proteomes" id="UP001608902">
    <property type="component" value="Unassembled WGS sequence"/>
</dbReference>
<proteinExistence type="predicted"/>
<gene>
    <name evidence="3" type="ORF">AB6A40_008313</name>
</gene>
<feature type="transmembrane region" description="Helical" evidence="2">
    <location>
        <begin position="63"/>
        <end position="92"/>
    </location>
</feature>
<feature type="region of interest" description="Disordered" evidence="1">
    <location>
        <begin position="183"/>
        <end position="205"/>
    </location>
</feature>
<keyword evidence="2" id="KW-0812">Transmembrane</keyword>
<reference evidence="3 4" key="1">
    <citation type="submission" date="2024-08" db="EMBL/GenBank/DDBJ databases">
        <title>Gnathostoma spinigerum genome.</title>
        <authorList>
            <person name="Gonzalez-Bertolin B."/>
            <person name="Monzon S."/>
            <person name="Zaballos A."/>
            <person name="Jimenez P."/>
            <person name="Dekumyoy P."/>
            <person name="Varona S."/>
            <person name="Cuesta I."/>
            <person name="Sumanam S."/>
            <person name="Adisakwattana P."/>
            <person name="Gasser R.B."/>
            <person name="Hernandez-Gonzalez A."/>
            <person name="Young N.D."/>
            <person name="Perteguer M.J."/>
        </authorList>
    </citation>
    <scope>NUCLEOTIDE SEQUENCE [LARGE SCALE GENOMIC DNA]</scope>
    <source>
        <strain evidence="3">AL3</strain>
        <tissue evidence="3">Liver</tissue>
    </source>
</reference>
<evidence type="ECO:0000313" key="3">
    <source>
        <dbReference type="EMBL" id="MFH4981604.1"/>
    </source>
</evidence>
<keyword evidence="2" id="KW-1133">Transmembrane helix</keyword>
<name>A0ABD6EWG3_9BILA</name>
<evidence type="ECO:0000313" key="4">
    <source>
        <dbReference type="Proteomes" id="UP001608902"/>
    </source>
</evidence>
<feature type="transmembrane region" description="Helical" evidence="2">
    <location>
        <begin position="32"/>
        <end position="51"/>
    </location>
</feature>
<protein>
    <submittedName>
        <fullName evidence="3">Uncharacterized protein</fullName>
    </submittedName>
</protein>
<comment type="caution">
    <text evidence="3">The sequence shown here is derived from an EMBL/GenBank/DDBJ whole genome shotgun (WGS) entry which is preliminary data.</text>
</comment>
<keyword evidence="2" id="KW-0472">Membrane</keyword>
<evidence type="ECO:0000256" key="1">
    <source>
        <dbReference type="SAM" id="MobiDB-lite"/>
    </source>
</evidence>
<dbReference type="EMBL" id="JBGFUD010007530">
    <property type="protein sequence ID" value="MFH4981604.1"/>
    <property type="molecule type" value="Genomic_DNA"/>
</dbReference>
<evidence type="ECO:0000256" key="2">
    <source>
        <dbReference type="SAM" id="Phobius"/>
    </source>
</evidence>
<sequence>MNREKRIESMESSLENVSKMERFREHCGKAKVMFVASVLLFVEIILLNCLIGKSLTGFLLPNWALGTCVFVIESALWVIILINFIASVSVIIRSTWNRAGCRASIFRHGRADSFNLKERELEYQMNLERSKKFEQKSHYFDVPHIIGLDWIGAIRSVPSRHAQLSSVSPDLSSVEESPYSLRDHLISSSPTGTKHSKSYITPRGDDPDLVLETKVGARVSPYNRAITSVQTSKQLDELLEAK</sequence>